<protein>
    <submittedName>
        <fullName evidence="1">Uncharacterized protein</fullName>
    </submittedName>
</protein>
<sequence length="46" mass="5030">MSDLGIQEGKQEIALKLGEGMTIEAIARVTGLSVEVVQKLQQEYQP</sequence>
<dbReference type="RefSeq" id="WP_271734177.1">
    <property type="nucleotide sequence ID" value="NZ_JANQDP010000179.1"/>
</dbReference>
<comment type="caution">
    <text evidence="1">The sequence shown here is derived from an EMBL/GenBank/DDBJ whole genome shotgun (WGS) entry which is preliminary data.</text>
</comment>
<reference evidence="1 2" key="1">
    <citation type="submission" date="2023-01" db="EMBL/GenBank/DDBJ databases">
        <title>Genomes from the Australian National Cyanobacteria Reference Collection.</title>
        <authorList>
            <person name="Willis A."/>
            <person name="Lee E.M.F."/>
        </authorList>
    </citation>
    <scope>NUCLEOTIDE SEQUENCE [LARGE SCALE GENOMIC DNA]</scope>
    <source>
        <strain evidence="1 2">CS-1033</strain>
    </source>
</reference>
<keyword evidence="2" id="KW-1185">Reference proteome</keyword>
<dbReference type="Proteomes" id="UP001212499">
    <property type="component" value="Unassembled WGS sequence"/>
</dbReference>
<evidence type="ECO:0000313" key="2">
    <source>
        <dbReference type="Proteomes" id="UP001212499"/>
    </source>
</evidence>
<organism evidence="1 2">
    <name type="scientific">Anabaenopsis arnoldii</name>
    <dbReference type="NCBI Taxonomy" id="2152938"/>
    <lineage>
        <taxon>Bacteria</taxon>
        <taxon>Bacillati</taxon>
        <taxon>Cyanobacteriota</taxon>
        <taxon>Cyanophyceae</taxon>
        <taxon>Nostocales</taxon>
        <taxon>Nodulariaceae</taxon>
        <taxon>Anabaenopsis</taxon>
    </lineage>
</organism>
<proteinExistence type="predicted"/>
<gene>
    <name evidence="1" type="ORF">PN457_14825</name>
</gene>
<dbReference type="EMBL" id="JAQMUH010000171">
    <property type="protein sequence ID" value="MDB9540912.1"/>
    <property type="molecule type" value="Genomic_DNA"/>
</dbReference>
<accession>A0ABT5AUC6</accession>
<evidence type="ECO:0000313" key="1">
    <source>
        <dbReference type="EMBL" id="MDB9540912.1"/>
    </source>
</evidence>
<name>A0ABT5AUC6_9CYAN</name>